<gene>
    <name evidence="7" type="ORF">CGZ94_10855</name>
</gene>
<feature type="transmembrane region" description="Helical" evidence="5">
    <location>
        <begin position="262"/>
        <end position="282"/>
    </location>
</feature>
<comment type="subcellular location">
    <subcellularLocation>
        <location evidence="1">Cell membrane</location>
        <topology evidence="1">Multi-pass membrane protein</topology>
    </subcellularLocation>
</comment>
<dbReference type="OrthoDB" id="3513479at2"/>
<dbReference type="GO" id="GO:0022857">
    <property type="term" value="F:transmembrane transporter activity"/>
    <property type="evidence" value="ECO:0007669"/>
    <property type="project" value="InterPro"/>
</dbReference>
<dbReference type="GO" id="GO:0005886">
    <property type="term" value="C:plasma membrane"/>
    <property type="evidence" value="ECO:0007669"/>
    <property type="project" value="UniProtKB-SubCell"/>
</dbReference>
<dbReference type="InterPro" id="IPR011701">
    <property type="entry name" value="MFS"/>
</dbReference>
<evidence type="ECO:0000256" key="2">
    <source>
        <dbReference type="ARBA" id="ARBA00022692"/>
    </source>
</evidence>
<dbReference type="InterPro" id="IPR036259">
    <property type="entry name" value="MFS_trans_sf"/>
</dbReference>
<dbReference type="RefSeq" id="WP_094405621.1">
    <property type="nucleotide sequence ID" value="NZ_NMVO01000013.1"/>
</dbReference>
<name>A0A255GC34_9ACTN</name>
<evidence type="ECO:0000256" key="1">
    <source>
        <dbReference type="ARBA" id="ARBA00004651"/>
    </source>
</evidence>
<dbReference type="EMBL" id="NMVO01000013">
    <property type="protein sequence ID" value="OYO13467.1"/>
    <property type="molecule type" value="Genomic_DNA"/>
</dbReference>
<accession>A0A255GC34</accession>
<dbReference type="InterPro" id="IPR020846">
    <property type="entry name" value="MFS_dom"/>
</dbReference>
<evidence type="ECO:0000313" key="8">
    <source>
        <dbReference type="Proteomes" id="UP000215896"/>
    </source>
</evidence>
<feature type="transmembrane region" description="Helical" evidence="5">
    <location>
        <begin position="68"/>
        <end position="87"/>
    </location>
</feature>
<evidence type="ECO:0000256" key="4">
    <source>
        <dbReference type="ARBA" id="ARBA00023136"/>
    </source>
</evidence>
<keyword evidence="4 5" id="KW-0472">Membrane</keyword>
<evidence type="ECO:0000259" key="6">
    <source>
        <dbReference type="PROSITE" id="PS50850"/>
    </source>
</evidence>
<feature type="transmembrane region" description="Helical" evidence="5">
    <location>
        <begin position="9"/>
        <end position="33"/>
    </location>
</feature>
<dbReference type="SUPFAM" id="SSF103473">
    <property type="entry name" value="MFS general substrate transporter"/>
    <property type="match status" value="1"/>
</dbReference>
<evidence type="ECO:0000256" key="3">
    <source>
        <dbReference type="ARBA" id="ARBA00022989"/>
    </source>
</evidence>
<feature type="transmembrane region" description="Helical" evidence="5">
    <location>
        <begin position="319"/>
        <end position="340"/>
    </location>
</feature>
<keyword evidence="8" id="KW-1185">Reference proteome</keyword>
<evidence type="ECO:0000313" key="7">
    <source>
        <dbReference type="EMBL" id="OYO13467.1"/>
    </source>
</evidence>
<dbReference type="PANTHER" id="PTHR23530">
    <property type="entry name" value="TRANSPORT PROTEIN-RELATED"/>
    <property type="match status" value="1"/>
</dbReference>
<feature type="transmembrane region" description="Helical" evidence="5">
    <location>
        <begin position="141"/>
        <end position="162"/>
    </location>
</feature>
<feature type="transmembrane region" description="Helical" evidence="5">
    <location>
        <begin position="224"/>
        <end position="242"/>
    </location>
</feature>
<feature type="transmembrane region" description="Helical" evidence="5">
    <location>
        <begin position="168"/>
        <end position="190"/>
    </location>
</feature>
<reference evidence="7 8" key="1">
    <citation type="submission" date="2017-07" db="EMBL/GenBank/DDBJ databases">
        <title>Draft whole genome sequences of clinical Proprionibacteriaceae strains.</title>
        <authorList>
            <person name="Bernier A.-M."/>
            <person name="Bernard K."/>
            <person name="Domingo M.-C."/>
        </authorList>
    </citation>
    <scope>NUCLEOTIDE SEQUENCE [LARGE SCALE GENOMIC DNA]</scope>
    <source>
        <strain evidence="7 8">NML 030167</strain>
    </source>
</reference>
<keyword evidence="3 5" id="KW-1133">Transmembrane helix</keyword>
<keyword evidence="2 5" id="KW-0812">Transmembrane</keyword>
<sequence length="415" mass="42700">MTTHQVTRIFLILTVTRWLPSGFGIGVFTLWALERGLSPAQITAYLAFQGIGVLLLELPTSGFADGFGYKPVLLVAAVINVGTALLYLRADSFTGFALAAFSMGVYRALDSGPLEAWAVDRLHELDPRADADQLLAKESTLVGLAIAGSALAVGVLAAWHPFTAQSALLLPMLVLLGTTVVHLLATWLLLPTDRSVQPGAALASVRGTPAAVASCLRLLRTDRVLAGIVAVELFWVAAMSVFETFQPIRLAELLGGAERAGAWVGPTAAAGWGCFAIGAALVGRSARRIGVARAAILARILNGLGAAVMGLAYGPAGLIGAYLVTYGLHGACGPVHRALLHRRAPQGSRATVLSLNSLVALGAGAAIGPLLGQLAAYAGTQAAMVAGGLFSVLGALGYLPALSAEKKDSSASVVR</sequence>
<dbReference type="Pfam" id="PF07690">
    <property type="entry name" value="MFS_1"/>
    <property type="match status" value="1"/>
</dbReference>
<dbReference type="PROSITE" id="PS50850">
    <property type="entry name" value="MFS"/>
    <property type="match status" value="1"/>
</dbReference>
<dbReference type="InterPro" id="IPR053160">
    <property type="entry name" value="MFS_DHA3_Transporter"/>
</dbReference>
<dbReference type="Proteomes" id="UP000215896">
    <property type="component" value="Unassembled WGS sequence"/>
</dbReference>
<dbReference type="PANTHER" id="PTHR23530:SF1">
    <property type="entry name" value="PERMEASE, MAJOR FACILITATOR SUPERFAMILY-RELATED"/>
    <property type="match status" value="1"/>
</dbReference>
<feature type="transmembrane region" description="Helical" evidence="5">
    <location>
        <begin position="352"/>
        <end position="371"/>
    </location>
</feature>
<feature type="transmembrane region" description="Helical" evidence="5">
    <location>
        <begin position="294"/>
        <end position="313"/>
    </location>
</feature>
<comment type="caution">
    <text evidence="7">The sequence shown here is derived from an EMBL/GenBank/DDBJ whole genome shotgun (WGS) entry which is preliminary data.</text>
</comment>
<dbReference type="Gene3D" id="1.20.1250.20">
    <property type="entry name" value="MFS general substrate transporter like domains"/>
    <property type="match status" value="1"/>
</dbReference>
<organism evidence="7 8">
    <name type="scientific">Enemella evansiae</name>
    <dbReference type="NCBI Taxonomy" id="2016499"/>
    <lineage>
        <taxon>Bacteria</taxon>
        <taxon>Bacillati</taxon>
        <taxon>Actinomycetota</taxon>
        <taxon>Actinomycetes</taxon>
        <taxon>Propionibacteriales</taxon>
        <taxon>Propionibacteriaceae</taxon>
        <taxon>Enemella</taxon>
    </lineage>
</organism>
<evidence type="ECO:0000256" key="5">
    <source>
        <dbReference type="SAM" id="Phobius"/>
    </source>
</evidence>
<feature type="transmembrane region" description="Helical" evidence="5">
    <location>
        <begin position="377"/>
        <end position="399"/>
    </location>
</feature>
<protein>
    <submittedName>
        <fullName evidence="7">MFS transporter</fullName>
    </submittedName>
</protein>
<proteinExistence type="predicted"/>
<feature type="domain" description="Major facilitator superfamily (MFS) profile" evidence="6">
    <location>
        <begin position="224"/>
        <end position="415"/>
    </location>
</feature>
<dbReference type="AlphaFoldDB" id="A0A255GC34"/>